<gene>
    <name evidence="3" type="ORF">F7D25_05585</name>
</gene>
<reference evidence="3 4" key="1">
    <citation type="submission" date="2019-09" db="EMBL/GenBank/DDBJ databases">
        <title>Distinct polysaccharide growth profiles of human intestinal Prevotella copri isolates.</title>
        <authorList>
            <person name="Fehlner-Peach H."/>
            <person name="Magnabosco C."/>
            <person name="Raghavan V."/>
            <person name="Scher J.U."/>
            <person name="Tett A."/>
            <person name="Cox L.M."/>
            <person name="Gottsegen C."/>
            <person name="Watters A."/>
            <person name="Wiltshire- Gordon J.D."/>
            <person name="Segata N."/>
            <person name="Bonneau R."/>
            <person name="Littman D.R."/>
        </authorList>
    </citation>
    <scope>NUCLEOTIDE SEQUENCE [LARGE SCALE GENOMIC DNA]</scope>
    <source>
        <strain evidence="4">iAA917</strain>
    </source>
</reference>
<dbReference type="OrthoDB" id="1120400at2"/>
<feature type="transmembrane region" description="Helical" evidence="1">
    <location>
        <begin position="50"/>
        <end position="68"/>
    </location>
</feature>
<keyword evidence="1" id="KW-1133">Transmembrane helix</keyword>
<feature type="transmembrane region" description="Helical" evidence="1">
    <location>
        <begin position="20"/>
        <end position="38"/>
    </location>
</feature>
<comment type="caution">
    <text evidence="3">The sequence shown here is derived from an EMBL/GenBank/DDBJ whole genome shotgun (WGS) entry which is preliminary data.</text>
</comment>
<name>A0A6G1VJZ8_9BACT</name>
<protein>
    <submittedName>
        <fullName evidence="3">PH domain-containing protein</fullName>
    </submittedName>
</protein>
<dbReference type="Proteomes" id="UP000477980">
    <property type="component" value="Unassembled WGS sequence"/>
</dbReference>
<keyword evidence="1" id="KW-0472">Membrane</keyword>
<dbReference type="Pfam" id="PF03703">
    <property type="entry name" value="bPH_2"/>
    <property type="match status" value="1"/>
</dbReference>
<dbReference type="EMBL" id="VZAH01000058">
    <property type="protein sequence ID" value="MQP13886.1"/>
    <property type="molecule type" value="Genomic_DNA"/>
</dbReference>
<proteinExistence type="predicted"/>
<dbReference type="RefSeq" id="WP_153090158.1">
    <property type="nucleotide sequence ID" value="NZ_VZAH01000058.1"/>
</dbReference>
<feature type="domain" description="YdbS-like PH" evidence="2">
    <location>
        <begin position="69"/>
        <end position="134"/>
    </location>
</feature>
<evidence type="ECO:0000313" key="3">
    <source>
        <dbReference type="EMBL" id="MQP13886.1"/>
    </source>
</evidence>
<accession>A0A6G1VJZ8</accession>
<dbReference type="InterPro" id="IPR005182">
    <property type="entry name" value="YdbS-like_PH"/>
</dbReference>
<sequence>MNDTVHIFRTVTLRPHWFQYVINEFVALCFFLGSIWVWECCSFQYHELAIYVSIALFLYLLFKLIYLARMEYVITGEQIIIMHGVLSHSTDYVELYRVVDYQQHRSLPQQIFGLKTVTIFSGDRNNSKLDMIGIKANNNIVADIRMRVEFNKRHKSIYEITNRN</sequence>
<evidence type="ECO:0000256" key="1">
    <source>
        <dbReference type="SAM" id="Phobius"/>
    </source>
</evidence>
<dbReference type="AlphaFoldDB" id="A0A6G1VJZ8"/>
<evidence type="ECO:0000313" key="4">
    <source>
        <dbReference type="Proteomes" id="UP000477980"/>
    </source>
</evidence>
<organism evidence="3 4">
    <name type="scientific">Segatella copri</name>
    <dbReference type="NCBI Taxonomy" id="165179"/>
    <lineage>
        <taxon>Bacteria</taxon>
        <taxon>Pseudomonadati</taxon>
        <taxon>Bacteroidota</taxon>
        <taxon>Bacteroidia</taxon>
        <taxon>Bacteroidales</taxon>
        <taxon>Prevotellaceae</taxon>
        <taxon>Segatella</taxon>
    </lineage>
</organism>
<evidence type="ECO:0000259" key="2">
    <source>
        <dbReference type="Pfam" id="PF03703"/>
    </source>
</evidence>
<keyword evidence="1" id="KW-0812">Transmembrane</keyword>